<keyword evidence="2" id="KW-1185">Reference proteome</keyword>
<reference evidence="1 2" key="1">
    <citation type="submission" date="2022-06" db="EMBL/GenBank/DDBJ databases">
        <title>Rhizosaccharibacter gen. nov. sp. nov. KSS12, endophytic bacteria isolated from sugarcane.</title>
        <authorList>
            <person name="Pitiwittayakul N."/>
        </authorList>
    </citation>
    <scope>NUCLEOTIDE SEQUENCE [LARGE SCALE GENOMIC DNA]</scope>
    <source>
        <strain evidence="1 2">KSS12</strain>
    </source>
</reference>
<evidence type="ECO:0000313" key="2">
    <source>
        <dbReference type="Proteomes" id="UP001524547"/>
    </source>
</evidence>
<comment type="caution">
    <text evidence="1">The sequence shown here is derived from an EMBL/GenBank/DDBJ whole genome shotgun (WGS) entry which is preliminary data.</text>
</comment>
<dbReference type="RefSeq" id="WP_422919321.1">
    <property type="nucleotide sequence ID" value="NZ_JAMZEJ010000004.1"/>
</dbReference>
<accession>A0ABT1VYV8</accession>
<dbReference type="InterPro" id="IPR012441">
    <property type="entry name" value="DUF1643"/>
</dbReference>
<sequence length="191" mass="20804">MQQHDPGGRIRVRWPADSTVTARFSACDRYRWELREVWNPRLPLWLFLLMNPSIAGIRFSDPTVGKTGQIARYHGAGGQIIANTGAYRSTCPAGLLQADDPIGPENEETIMRCAREAGMVIAAYGQPPAALRGVGLRLSRRIVAEGIPLHVFRLSQDGTPMHPLSRGKGFIPIGTVPVPWVPPDGGEACDA</sequence>
<dbReference type="Proteomes" id="UP001524547">
    <property type="component" value="Unassembled WGS sequence"/>
</dbReference>
<organism evidence="1 2">
    <name type="scientific">Rhizosaccharibacter radicis</name>
    <dbReference type="NCBI Taxonomy" id="2782605"/>
    <lineage>
        <taxon>Bacteria</taxon>
        <taxon>Pseudomonadati</taxon>
        <taxon>Pseudomonadota</taxon>
        <taxon>Alphaproteobacteria</taxon>
        <taxon>Acetobacterales</taxon>
        <taxon>Acetobacteraceae</taxon>
        <taxon>Rhizosaccharibacter</taxon>
    </lineage>
</organism>
<evidence type="ECO:0000313" key="1">
    <source>
        <dbReference type="EMBL" id="MCQ8240570.1"/>
    </source>
</evidence>
<dbReference type="Pfam" id="PF07799">
    <property type="entry name" value="DUF1643"/>
    <property type="match status" value="1"/>
</dbReference>
<dbReference type="EMBL" id="JAMZEJ010000004">
    <property type="protein sequence ID" value="MCQ8240570.1"/>
    <property type="molecule type" value="Genomic_DNA"/>
</dbReference>
<protein>
    <submittedName>
        <fullName evidence="1">DUF1643 domain-containing protein</fullName>
    </submittedName>
</protein>
<name>A0ABT1VYV8_9PROT</name>
<gene>
    <name evidence="1" type="ORF">NFI88_06890</name>
</gene>
<proteinExistence type="predicted"/>